<dbReference type="Proteomes" id="UP000230859">
    <property type="component" value="Unassembled WGS sequence"/>
</dbReference>
<proteinExistence type="inferred from homology"/>
<evidence type="ECO:0000313" key="3">
    <source>
        <dbReference type="EMBL" id="PIQ85489.1"/>
    </source>
</evidence>
<dbReference type="InterPro" id="IPR003593">
    <property type="entry name" value="AAA+_ATPase"/>
</dbReference>
<dbReference type="AlphaFoldDB" id="A0A2H0LM59"/>
<dbReference type="InterPro" id="IPR025158">
    <property type="entry name" value="Mg_chelat-rel_C"/>
</dbReference>
<dbReference type="PANTHER" id="PTHR32039:SF7">
    <property type="entry name" value="COMPETENCE PROTEIN COMM"/>
    <property type="match status" value="1"/>
</dbReference>
<dbReference type="InterPro" id="IPR014721">
    <property type="entry name" value="Ribsml_uS5_D2-typ_fold_subgr"/>
</dbReference>
<dbReference type="SUPFAM" id="SSF52540">
    <property type="entry name" value="P-loop containing nucleoside triphosphate hydrolases"/>
    <property type="match status" value="1"/>
</dbReference>
<comment type="similarity">
    <text evidence="1">Belongs to the Mg-chelatase subunits D/I family. ComM subfamily.</text>
</comment>
<accession>A0A2H0LM59</accession>
<dbReference type="Gene3D" id="3.40.50.300">
    <property type="entry name" value="P-loop containing nucleotide triphosphate hydrolases"/>
    <property type="match status" value="1"/>
</dbReference>
<organism evidence="3 4">
    <name type="scientific">Candidatus Abzuiibacterium crystallinum</name>
    <dbReference type="NCBI Taxonomy" id="1974748"/>
    <lineage>
        <taxon>Bacteria</taxon>
        <taxon>Pseudomonadati</taxon>
        <taxon>Candidatus Omnitrophota</taxon>
        <taxon>Candidatus Abzuiibacterium</taxon>
    </lineage>
</organism>
<evidence type="ECO:0000313" key="4">
    <source>
        <dbReference type="Proteomes" id="UP000230859"/>
    </source>
</evidence>
<dbReference type="Pfam" id="PF13541">
    <property type="entry name" value="ChlI"/>
    <property type="match status" value="1"/>
</dbReference>
<gene>
    <name evidence="3" type="ORF">COV74_08340</name>
</gene>
<protein>
    <recommendedName>
        <fullName evidence="2">AAA+ ATPase domain-containing protein</fullName>
    </recommendedName>
</protein>
<dbReference type="SMART" id="SM00382">
    <property type="entry name" value="AAA"/>
    <property type="match status" value="1"/>
</dbReference>
<sequence>MDQKISKVYGASPYGIHAFLVEVEVDLSSGLPQTSIVGLPDQAIKESKERLRSAIKNSGFMMPPHRLTINLAPADLKKEGPAFDLPMALGILATHGHLRTDALHEYIFYGELALDGSLRETKGALLAAALAKELGKPLIVPKQNARETSLEKGVVIFYAGHLKEVIAFLNDADPLPQTIPENRAAESSKKNPEIDFAEVKGQRYAKRAIEIAAAGHHNVLFIGPPGAGKTMLSRRIPTILPPLDHHHMIEVAKIYSIAGLPQHNFFSMTRPFRSPHHTVSQVGLVGGGSFPRPGEVSLAHGGILFLDEFPEFHRQAIEALRSPLEDGKILISRAKTNLEFPARFMLVAAMNPCPCGYLTSRRHHCRCSLGQIQKYLSKISGPIMDRIDLHIELASVEYQDLISNRTEETSEQIKARVITARERQDHRFRQSHVRTNSEMTPRHIKIYCPLGQNSKQLLERALKELGFSARGYFKMIKIARTIADLEGVENIETSHLAEALQFRSLDRQYLGS</sequence>
<evidence type="ECO:0000259" key="2">
    <source>
        <dbReference type="SMART" id="SM00382"/>
    </source>
</evidence>
<dbReference type="NCBIfam" id="TIGR00368">
    <property type="entry name" value="YifB family Mg chelatase-like AAA ATPase"/>
    <property type="match status" value="1"/>
</dbReference>
<dbReference type="PANTHER" id="PTHR32039">
    <property type="entry name" value="MAGNESIUM-CHELATASE SUBUNIT CHLI"/>
    <property type="match status" value="1"/>
</dbReference>
<evidence type="ECO:0000256" key="1">
    <source>
        <dbReference type="ARBA" id="ARBA00006354"/>
    </source>
</evidence>
<comment type="caution">
    <text evidence="3">The sequence shown here is derived from an EMBL/GenBank/DDBJ whole genome shotgun (WGS) entry which is preliminary data.</text>
</comment>
<dbReference type="InterPro" id="IPR045006">
    <property type="entry name" value="CHLI-like"/>
</dbReference>
<dbReference type="Pfam" id="PF01078">
    <property type="entry name" value="Mg_chelatase"/>
    <property type="match status" value="1"/>
</dbReference>
<dbReference type="EMBL" id="PCVY01000065">
    <property type="protein sequence ID" value="PIQ85489.1"/>
    <property type="molecule type" value="Genomic_DNA"/>
</dbReference>
<dbReference type="InterPro" id="IPR027417">
    <property type="entry name" value="P-loop_NTPase"/>
</dbReference>
<dbReference type="SUPFAM" id="SSF54211">
    <property type="entry name" value="Ribosomal protein S5 domain 2-like"/>
    <property type="match status" value="1"/>
</dbReference>
<dbReference type="Pfam" id="PF13335">
    <property type="entry name" value="Mg_chelatase_C"/>
    <property type="match status" value="1"/>
</dbReference>
<dbReference type="InterPro" id="IPR004482">
    <property type="entry name" value="Mg_chelat-rel"/>
</dbReference>
<name>A0A2H0LM59_9BACT</name>
<dbReference type="InterPro" id="IPR000523">
    <property type="entry name" value="Mg_chelatse_chII-like_cat_dom"/>
</dbReference>
<feature type="domain" description="AAA+ ATPase" evidence="2">
    <location>
        <begin position="215"/>
        <end position="397"/>
    </location>
</feature>
<dbReference type="GO" id="GO:0005524">
    <property type="term" value="F:ATP binding"/>
    <property type="evidence" value="ECO:0007669"/>
    <property type="project" value="InterPro"/>
</dbReference>
<reference evidence="3 4" key="1">
    <citation type="submission" date="2017-09" db="EMBL/GenBank/DDBJ databases">
        <title>Depth-based differentiation of microbial function through sediment-hosted aquifers and enrichment of novel symbionts in the deep terrestrial subsurface.</title>
        <authorList>
            <person name="Probst A.J."/>
            <person name="Ladd B."/>
            <person name="Jarett J.K."/>
            <person name="Geller-Mcgrath D.E."/>
            <person name="Sieber C.M."/>
            <person name="Emerson J.B."/>
            <person name="Anantharaman K."/>
            <person name="Thomas B.C."/>
            <person name="Malmstrom R."/>
            <person name="Stieglmeier M."/>
            <person name="Klingl A."/>
            <person name="Woyke T."/>
            <person name="Ryan C.M."/>
            <person name="Banfield J.F."/>
        </authorList>
    </citation>
    <scope>NUCLEOTIDE SEQUENCE [LARGE SCALE GENOMIC DNA]</scope>
    <source>
        <strain evidence="3">CG11_big_fil_rev_8_21_14_0_20_45_26</strain>
    </source>
</reference>
<dbReference type="Gene3D" id="3.30.230.10">
    <property type="match status" value="1"/>
</dbReference>
<dbReference type="InterPro" id="IPR020568">
    <property type="entry name" value="Ribosomal_Su5_D2-typ_SF"/>
</dbReference>